<comment type="caution">
    <text evidence="1">The sequence shown here is derived from an EMBL/GenBank/DDBJ whole genome shotgun (WGS) entry which is preliminary data.</text>
</comment>
<evidence type="ECO:0000313" key="1">
    <source>
        <dbReference type="EMBL" id="KAK1858348.1"/>
    </source>
</evidence>
<organism evidence="1 2">
    <name type="scientific">Pyropia yezoensis</name>
    <name type="common">Susabi-nori</name>
    <name type="synonym">Porphyra yezoensis</name>
    <dbReference type="NCBI Taxonomy" id="2788"/>
    <lineage>
        <taxon>Eukaryota</taxon>
        <taxon>Rhodophyta</taxon>
        <taxon>Bangiophyceae</taxon>
        <taxon>Bangiales</taxon>
        <taxon>Bangiaceae</taxon>
        <taxon>Pyropia</taxon>
    </lineage>
</organism>
<keyword evidence="2" id="KW-1185">Reference proteome</keyword>
<sequence>MSGLAGGFRRLGALRLSTLAAAGATATLLAASPPTRRLVMSAAGAAGRAAQFLATGSVRYTAGAYEAAARRWAADGSEAAVAAAALDGKHYVVSGANAGLGLEVARGLAAHGGVVHLLCRSEQRGRAAVEELVVDGAAAAAAGGDVDRGAAEADLRRRVLLHVVDISSLASIDTFAAGYLADGTPLHGLVNNAGVMLDTVIPSADGIESVFATNTLGTFALTERLLPAAVATPGPSVVVVVSSAGMLTADLEVEGVATAATVRDSPPASPGGASRPDSGGTLVAGARQDGSAAYAVTKRQQLALVEAWAATAPPGVAFHACHPADQWEAMRARLGSGGFWFDRAPAAKHLWLGGTGYDEGAPAALVAELRALVDAKGQGV</sequence>
<protein>
    <submittedName>
        <fullName evidence="1">Uncharacterized protein</fullName>
    </submittedName>
</protein>
<proteinExistence type="predicted"/>
<dbReference type="EMBL" id="CM020618">
    <property type="protein sequence ID" value="KAK1858348.1"/>
    <property type="molecule type" value="Genomic_DNA"/>
</dbReference>
<gene>
    <name evidence="1" type="ORF">I4F81_000956</name>
</gene>
<reference evidence="1" key="1">
    <citation type="submission" date="2019-11" db="EMBL/GenBank/DDBJ databases">
        <title>Nori genome reveals adaptations in red seaweeds to the harsh intertidal environment.</title>
        <authorList>
            <person name="Wang D."/>
            <person name="Mao Y."/>
        </authorList>
    </citation>
    <scope>NUCLEOTIDE SEQUENCE</scope>
    <source>
        <tissue evidence="1">Gametophyte</tissue>
    </source>
</reference>
<evidence type="ECO:0000313" key="2">
    <source>
        <dbReference type="Proteomes" id="UP000798662"/>
    </source>
</evidence>
<dbReference type="Proteomes" id="UP000798662">
    <property type="component" value="Chromosome 1"/>
</dbReference>
<accession>A0ACC3BL82</accession>
<name>A0ACC3BL82_PYRYE</name>